<proteinExistence type="inferred from homology"/>
<evidence type="ECO:0000256" key="7">
    <source>
        <dbReference type="RuleBase" id="RU367025"/>
    </source>
</evidence>
<gene>
    <name evidence="9" type="primary">Prpf38b</name>
    <name evidence="9" type="ORF">Anas_12794</name>
</gene>
<keyword evidence="6 7" id="KW-0539">Nucleus</keyword>
<evidence type="ECO:0000256" key="2">
    <source>
        <dbReference type="ARBA" id="ARBA00006164"/>
    </source>
</evidence>
<dbReference type="Pfam" id="PF03371">
    <property type="entry name" value="PRP38"/>
    <property type="match status" value="1"/>
</dbReference>
<dbReference type="GO" id="GO:0000398">
    <property type="term" value="P:mRNA splicing, via spliceosome"/>
    <property type="evidence" value="ECO:0007669"/>
    <property type="project" value="UniProtKB-UniRule"/>
</dbReference>
<evidence type="ECO:0000256" key="8">
    <source>
        <dbReference type="SAM" id="MobiDB-lite"/>
    </source>
</evidence>
<name>A0A5N5TNL9_9CRUS</name>
<feature type="compositionally biased region" description="Basic and acidic residues" evidence="8">
    <location>
        <begin position="138"/>
        <end position="215"/>
    </location>
</feature>
<keyword evidence="10" id="KW-1185">Reference proteome</keyword>
<keyword evidence="4 7" id="KW-0747">Spliceosome</keyword>
<evidence type="ECO:0000313" key="10">
    <source>
        <dbReference type="Proteomes" id="UP000326759"/>
    </source>
</evidence>
<dbReference type="AlphaFoldDB" id="A0A5N5TNL9"/>
<sequence length="349" mass="41264">MCGGVRGVGAGGIVSTAFCILYKLYTLKLTRKQVQGLINHSDSPYIRGLGFMYIRFTQPPADLWEWFESYLEDEEEIDVRAGGGQTCTIGQMVRHMLTKLEWHSTLFPRIPVPIQKDIEKKLADKGSAKVTQTTERYASGRDFVEESRRRDETNGEFRRNRDYQERDDRDRREREEKYRERDYRDKEKEKYRDRPRERSPDRGRERDYDKDRRSTVIQHHEAIIETVEREVILMKLKERKKELNEKEEKASGTIHMPSTSLFTEIFVFKQKGGDNRQISNPIVNMYRSSIEVKLRGRFFGFILDVRLVFFINQLKTRPRFRPPPPPFLQIGGRSKTSLLIIALIRTKFD</sequence>
<dbReference type="GO" id="GO:0005681">
    <property type="term" value="C:spliceosomal complex"/>
    <property type="evidence" value="ECO:0007669"/>
    <property type="project" value="UniProtKB-KW"/>
</dbReference>
<organism evidence="9 10">
    <name type="scientific">Armadillidium nasatum</name>
    <dbReference type="NCBI Taxonomy" id="96803"/>
    <lineage>
        <taxon>Eukaryota</taxon>
        <taxon>Metazoa</taxon>
        <taxon>Ecdysozoa</taxon>
        <taxon>Arthropoda</taxon>
        <taxon>Crustacea</taxon>
        <taxon>Multicrustacea</taxon>
        <taxon>Malacostraca</taxon>
        <taxon>Eumalacostraca</taxon>
        <taxon>Peracarida</taxon>
        <taxon>Isopoda</taxon>
        <taxon>Oniscidea</taxon>
        <taxon>Crinocheta</taxon>
        <taxon>Armadillidiidae</taxon>
        <taxon>Armadillidium</taxon>
    </lineage>
</organism>
<dbReference type="EMBL" id="SEYY01000228">
    <property type="protein sequence ID" value="KAB7507760.1"/>
    <property type="molecule type" value="Genomic_DNA"/>
</dbReference>
<evidence type="ECO:0000256" key="1">
    <source>
        <dbReference type="ARBA" id="ARBA00004123"/>
    </source>
</evidence>
<dbReference type="PANTHER" id="PTHR23142">
    <property type="entry name" value="PRE-MRNA-SPLICING FACTOR 38A-RELATED"/>
    <property type="match status" value="1"/>
</dbReference>
<evidence type="ECO:0000313" key="9">
    <source>
        <dbReference type="EMBL" id="KAB7507760.1"/>
    </source>
</evidence>
<dbReference type="Proteomes" id="UP000326759">
    <property type="component" value="Unassembled WGS sequence"/>
</dbReference>
<evidence type="ECO:0000256" key="6">
    <source>
        <dbReference type="ARBA" id="ARBA00023242"/>
    </source>
</evidence>
<accession>A0A5N5TNL9</accession>
<reference evidence="9 10" key="1">
    <citation type="journal article" date="2019" name="PLoS Biol.">
        <title>Sex chromosomes control vertical transmission of feminizing Wolbachia symbionts in an isopod.</title>
        <authorList>
            <person name="Becking T."/>
            <person name="Chebbi M.A."/>
            <person name="Giraud I."/>
            <person name="Moumen B."/>
            <person name="Laverre T."/>
            <person name="Caubet Y."/>
            <person name="Peccoud J."/>
            <person name="Gilbert C."/>
            <person name="Cordaux R."/>
        </authorList>
    </citation>
    <scope>NUCLEOTIDE SEQUENCE [LARGE SCALE GENOMIC DNA]</scope>
    <source>
        <strain evidence="9">ANa2</strain>
        <tissue evidence="9">Whole body excluding digestive tract and cuticle</tissue>
    </source>
</reference>
<comment type="similarity">
    <text evidence="2 7">Belongs to the PRP38 family.</text>
</comment>
<dbReference type="OrthoDB" id="3881at2759"/>
<comment type="caution">
    <text evidence="9">The sequence shown here is derived from an EMBL/GenBank/DDBJ whole genome shotgun (WGS) entry which is preliminary data.</text>
</comment>
<feature type="region of interest" description="Disordered" evidence="8">
    <location>
        <begin position="123"/>
        <end position="215"/>
    </location>
</feature>
<protein>
    <recommendedName>
        <fullName evidence="7">Pre-mRNA-splicing factor 38</fullName>
    </recommendedName>
</protein>
<comment type="subcellular location">
    <subcellularLocation>
        <location evidence="1 7">Nucleus</location>
    </subcellularLocation>
</comment>
<evidence type="ECO:0000256" key="3">
    <source>
        <dbReference type="ARBA" id="ARBA00022664"/>
    </source>
</evidence>
<comment type="function">
    <text evidence="7">Required for pre-mRNA splicing.</text>
</comment>
<keyword evidence="5 7" id="KW-0508">mRNA splicing</keyword>
<evidence type="ECO:0000256" key="4">
    <source>
        <dbReference type="ARBA" id="ARBA00022728"/>
    </source>
</evidence>
<keyword evidence="3 7" id="KW-0507">mRNA processing</keyword>
<evidence type="ECO:0000256" key="5">
    <source>
        <dbReference type="ARBA" id="ARBA00023187"/>
    </source>
</evidence>
<dbReference type="InterPro" id="IPR005037">
    <property type="entry name" value="PRP38"/>
</dbReference>